<evidence type="ECO:0000256" key="1">
    <source>
        <dbReference type="ARBA" id="ARBA00009964"/>
    </source>
</evidence>
<dbReference type="GO" id="GO:0003677">
    <property type="term" value="F:DNA binding"/>
    <property type="evidence" value="ECO:0007669"/>
    <property type="project" value="InterPro"/>
</dbReference>
<dbReference type="GO" id="GO:0004803">
    <property type="term" value="F:transposase activity"/>
    <property type="evidence" value="ECO:0007669"/>
    <property type="project" value="InterPro"/>
</dbReference>
<dbReference type="InterPro" id="IPR051839">
    <property type="entry name" value="RD_transcriptional_regulator"/>
</dbReference>
<accession>A0A2D1CSY9</accession>
<name>A0A2D1CSY9_PSEAI</name>
<dbReference type="InterPro" id="IPR002514">
    <property type="entry name" value="Transposase_8"/>
</dbReference>
<dbReference type="SUPFAM" id="SSF46689">
    <property type="entry name" value="Homeodomain-like"/>
    <property type="match status" value="1"/>
</dbReference>
<dbReference type="InterPro" id="IPR009057">
    <property type="entry name" value="Homeodomain-like_sf"/>
</dbReference>
<dbReference type="Gene3D" id="1.10.10.60">
    <property type="entry name" value="Homeodomain-like"/>
    <property type="match status" value="1"/>
</dbReference>
<proteinExistence type="inferred from homology"/>
<sequence>MVAKQVRAAYTQEFRLEAVRLVQSGQSQMQVCQTLGIPKASLGSWVRQAKVGTLKLGTADGAGSKVTPEQMEISRLRAEVARLRMERDIAKKAAAYFAQDVLRGMPGLSK</sequence>
<dbReference type="Pfam" id="PF01527">
    <property type="entry name" value="HTH_Tnp_1"/>
    <property type="match status" value="1"/>
</dbReference>
<organism evidence="2">
    <name type="scientific">Pseudomonas aeruginosa</name>
    <dbReference type="NCBI Taxonomy" id="287"/>
    <lineage>
        <taxon>Bacteria</taxon>
        <taxon>Pseudomonadati</taxon>
        <taxon>Pseudomonadota</taxon>
        <taxon>Gammaproteobacteria</taxon>
        <taxon>Pseudomonadales</taxon>
        <taxon>Pseudomonadaceae</taxon>
        <taxon>Pseudomonas</taxon>
    </lineage>
</organism>
<dbReference type="EMBL" id="MF168946">
    <property type="protein sequence ID" value="ATN45619.1"/>
    <property type="molecule type" value="Genomic_DNA"/>
</dbReference>
<dbReference type="PANTHER" id="PTHR33215:SF13">
    <property type="entry name" value="PROTEIN DISTAL ANTENNA"/>
    <property type="match status" value="1"/>
</dbReference>
<dbReference type="AlphaFoldDB" id="A0A2D1CSY9"/>
<reference evidence="2" key="1">
    <citation type="submission" date="2017-05" db="EMBL/GenBank/DDBJ databases">
        <title>Two decades of blaVIM-2-producing Pseudomonas aeruginosa dissemination: the decisive role of mobile genetic elements and successful clones.</title>
        <authorList>
            <person name="Botelho J."/>
        </authorList>
    </citation>
    <scope>NUCLEOTIDE SEQUENCE</scope>
    <source>
        <strain evidence="2">FFUP_PS_CB5</strain>
    </source>
</reference>
<evidence type="ECO:0000313" key="2">
    <source>
        <dbReference type="EMBL" id="ATN45619.1"/>
    </source>
</evidence>
<comment type="similarity">
    <text evidence="1">Belongs to the transposase 8 family.</text>
</comment>
<dbReference type="PANTHER" id="PTHR33215">
    <property type="entry name" value="PROTEIN DISTAL ANTENNA"/>
    <property type="match status" value="1"/>
</dbReference>
<protein>
    <submittedName>
        <fullName evidence="2">Transposase</fullName>
    </submittedName>
</protein>
<dbReference type="GO" id="GO:0006313">
    <property type="term" value="P:DNA transposition"/>
    <property type="evidence" value="ECO:0007669"/>
    <property type="project" value="InterPro"/>
</dbReference>